<protein>
    <submittedName>
        <fullName evidence="2">Uncharacterized protein</fullName>
    </submittedName>
</protein>
<organism evidence="2 3">
    <name type="scientific">Cotesia glomerata</name>
    <name type="common">Lepidopteran parasitic wasp</name>
    <name type="synonym">Apanteles glomeratus</name>
    <dbReference type="NCBI Taxonomy" id="32391"/>
    <lineage>
        <taxon>Eukaryota</taxon>
        <taxon>Metazoa</taxon>
        <taxon>Ecdysozoa</taxon>
        <taxon>Arthropoda</taxon>
        <taxon>Hexapoda</taxon>
        <taxon>Insecta</taxon>
        <taxon>Pterygota</taxon>
        <taxon>Neoptera</taxon>
        <taxon>Endopterygota</taxon>
        <taxon>Hymenoptera</taxon>
        <taxon>Apocrita</taxon>
        <taxon>Ichneumonoidea</taxon>
        <taxon>Braconidae</taxon>
        <taxon>Microgastrinae</taxon>
        <taxon>Cotesia</taxon>
    </lineage>
</organism>
<dbReference type="EMBL" id="JAHXZJ010002609">
    <property type="protein sequence ID" value="KAH0541104.1"/>
    <property type="molecule type" value="Genomic_DNA"/>
</dbReference>
<comment type="caution">
    <text evidence="2">The sequence shown here is derived from an EMBL/GenBank/DDBJ whole genome shotgun (WGS) entry which is preliminary data.</text>
</comment>
<name>A0AAV7I5M8_COTGL</name>
<keyword evidence="3" id="KW-1185">Reference proteome</keyword>
<reference evidence="2 3" key="1">
    <citation type="journal article" date="2021" name="J. Hered.">
        <title>A chromosome-level genome assembly of the parasitoid wasp, Cotesia glomerata (Hymenoptera: Braconidae).</title>
        <authorList>
            <person name="Pinto B.J."/>
            <person name="Weis J.J."/>
            <person name="Gamble T."/>
            <person name="Ode P.J."/>
            <person name="Paul R."/>
            <person name="Zaspel J.M."/>
        </authorList>
    </citation>
    <scope>NUCLEOTIDE SEQUENCE [LARGE SCALE GENOMIC DNA]</scope>
    <source>
        <strain evidence="2">CgM1</strain>
    </source>
</reference>
<sequence length="169" mass="18890">MPIGGAYIAVPSAVRCKVTSRSGCGPPRSRLKLRQPDSLFCQTGLVGLVVYKDTLDITVYLRAANGCEDDFRDRIKKIEIERRGNSTPILNTHSSRGESESRGFIHDRAGSRLHDRKFGLSTHWRDGRAFCSAPLAKVSNRACSGLPTEKNRNRKKRITSSVSRFENNR</sequence>
<evidence type="ECO:0000313" key="3">
    <source>
        <dbReference type="Proteomes" id="UP000826195"/>
    </source>
</evidence>
<dbReference type="AlphaFoldDB" id="A0AAV7I5M8"/>
<evidence type="ECO:0000256" key="1">
    <source>
        <dbReference type="SAM" id="MobiDB-lite"/>
    </source>
</evidence>
<gene>
    <name evidence="2" type="ORF">KQX54_021054</name>
</gene>
<dbReference type="Proteomes" id="UP000826195">
    <property type="component" value="Unassembled WGS sequence"/>
</dbReference>
<feature type="compositionally biased region" description="Polar residues" evidence="1">
    <location>
        <begin position="159"/>
        <end position="169"/>
    </location>
</feature>
<feature type="region of interest" description="Disordered" evidence="1">
    <location>
        <begin position="143"/>
        <end position="169"/>
    </location>
</feature>
<proteinExistence type="predicted"/>
<evidence type="ECO:0000313" key="2">
    <source>
        <dbReference type="EMBL" id="KAH0541104.1"/>
    </source>
</evidence>
<accession>A0AAV7I5M8</accession>